<dbReference type="Proteomes" id="UP000191116">
    <property type="component" value="Unassembled WGS sequence"/>
</dbReference>
<dbReference type="EMBL" id="FUWP01000009">
    <property type="protein sequence ID" value="SKA35974.1"/>
    <property type="molecule type" value="Genomic_DNA"/>
</dbReference>
<proteinExistence type="predicted"/>
<dbReference type="AlphaFoldDB" id="A0A1T4T636"/>
<dbReference type="GO" id="GO:0009307">
    <property type="term" value="P:DNA restriction-modification system"/>
    <property type="evidence" value="ECO:0007669"/>
    <property type="project" value="UniProtKB-KW"/>
</dbReference>
<dbReference type="InterPro" id="IPR044946">
    <property type="entry name" value="Restrct_endonuc_typeI_TRD_sf"/>
</dbReference>
<evidence type="ECO:0000256" key="1">
    <source>
        <dbReference type="ARBA" id="ARBA00022747"/>
    </source>
</evidence>
<gene>
    <name evidence="3" type="ORF">CZ814_01998</name>
</gene>
<protein>
    <submittedName>
        <fullName evidence="3">Type I restriction modification DNA specificity domain protein</fullName>
    </submittedName>
</protein>
<dbReference type="GO" id="GO:0003677">
    <property type="term" value="F:DNA binding"/>
    <property type="evidence" value="ECO:0007669"/>
    <property type="project" value="UniProtKB-KW"/>
</dbReference>
<keyword evidence="2" id="KW-0238">DNA-binding</keyword>
<sequence length="160" mass="19061">MPHLQYYVTYQNQNYPDKVFEVKDEENPDISFASEGNSSAGTNFHIHSGKYFVNNHRTVVKFLTNKFYSKYVYYRLLNMKEEYDFKRGYTPSQSKLKSLDVSLWLPKGDDSLEVQKNIVEFIEEWRNWRDEIFQRVDKLSESLDQAEELLIAKTFKGSEE</sequence>
<reference evidence="3 4" key="1">
    <citation type="submission" date="2017-02" db="EMBL/GenBank/DDBJ databases">
        <authorList>
            <person name="Peterson S.W."/>
        </authorList>
    </citation>
    <scope>NUCLEOTIDE SEQUENCE [LARGE SCALE GENOMIC DNA]</scope>
    <source>
        <strain evidence="3 4">CECT 9189</strain>
    </source>
</reference>
<organism evidence="3 4">
    <name type="scientific">Photobacterium toruni</name>
    <dbReference type="NCBI Taxonomy" id="1935446"/>
    <lineage>
        <taxon>Bacteria</taxon>
        <taxon>Pseudomonadati</taxon>
        <taxon>Pseudomonadota</taxon>
        <taxon>Gammaproteobacteria</taxon>
        <taxon>Vibrionales</taxon>
        <taxon>Vibrionaceae</taxon>
        <taxon>Photobacterium</taxon>
    </lineage>
</organism>
<dbReference type="Gene3D" id="3.90.220.20">
    <property type="entry name" value="DNA methylase specificity domains"/>
    <property type="match status" value="1"/>
</dbReference>
<evidence type="ECO:0000313" key="3">
    <source>
        <dbReference type="EMBL" id="SKA35974.1"/>
    </source>
</evidence>
<keyword evidence="1" id="KW-0680">Restriction system</keyword>
<name>A0A1T4T636_9GAMM</name>
<dbReference type="SUPFAM" id="SSF116734">
    <property type="entry name" value="DNA methylase specificity domain"/>
    <property type="match status" value="1"/>
</dbReference>
<evidence type="ECO:0000313" key="4">
    <source>
        <dbReference type="Proteomes" id="UP000191116"/>
    </source>
</evidence>
<dbReference type="RefSeq" id="WP_080174814.1">
    <property type="nucleotide sequence ID" value="NZ_AP024854.1"/>
</dbReference>
<evidence type="ECO:0000256" key="2">
    <source>
        <dbReference type="ARBA" id="ARBA00023125"/>
    </source>
</evidence>
<accession>A0A1T4T636</accession>